<evidence type="ECO:0000313" key="2">
    <source>
        <dbReference type="Proteomes" id="UP001160148"/>
    </source>
</evidence>
<evidence type="ECO:0008006" key="3">
    <source>
        <dbReference type="Google" id="ProtNLM"/>
    </source>
</evidence>
<dbReference type="PANTHER" id="PTHR47331:SF1">
    <property type="entry name" value="GAG-LIKE PROTEIN"/>
    <property type="match status" value="1"/>
</dbReference>
<dbReference type="Pfam" id="PF03564">
    <property type="entry name" value="DUF1759"/>
    <property type="match status" value="1"/>
</dbReference>
<dbReference type="InterPro" id="IPR005312">
    <property type="entry name" value="DUF1759"/>
</dbReference>
<gene>
    <name evidence="1" type="ORF">MEUPH1_LOCUS12826</name>
</gene>
<organism evidence="1 2">
    <name type="scientific">Macrosiphum euphorbiae</name>
    <name type="common">potato aphid</name>
    <dbReference type="NCBI Taxonomy" id="13131"/>
    <lineage>
        <taxon>Eukaryota</taxon>
        <taxon>Metazoa</taxon>
        <taxon>Ecdysozoa</taxon>
        <taxon>Arthropoda</taxon>
        <taxon>Hexapoda</taxon>
        <taxon>Insecta</taxon>
        <taxon>Pterygota</taxon>
        <taxon>Neoptera</taxon>
        <taxon>Paraneoptera</taxon>
        <taxon>Hemiptera</taxon>
        <taxon>Sternorrhyncha</taxon>
        <taxon>Aphidomorpha</taxon>
        <taxon>Aphidoidea</taxon>
        <taxon>Aphididae</taxon>
        <taxon>Macrosiphini</taxon>
        <taxon>Macrosiphum</taxon>
    </lineage>
</organism>
<sequence length="425" mass="48641">MPPSASDIERAERSLKRSIVKRDCTVEQFRTLMQLSDNIESDTDQKTLFRVRLRDLDSLLTNFHADQDDILDQLIILSREEQFVKSHAPVEALILDSFYRVQAVAADHHLDADRSVQNISSRSTRSNVQLPKILLKQFNGDLQQWCSYRDTFTSLVHNNDELSDIERFHYLLSSLSSQALPVVRSIPFTEVNYIVAWEALHTRFDNKRLLVNYHLDAMFAFCPLASESVSGLKRFLDTFQQNISAIKALGVDDLASFLLFYIASRCLDAQSKRLFEAEQHTNETPTIDILLKFVHNRCKILQNSTSTLLPKQTESSKKLHHKSSLFTSNIPDQGQQTSCTMCKDSHFLFQSSKFSSLPVQQRFKVAQSRRLCMNCLSAHHKTSTCQSKHTCRHCAQKHHTLLHLDKSLVKTKSIESSHESSVPVC</sequence>
<keyword evidence="2" id="KW-1185">Reference proteome</keyword>
<dbReference type="EMBL" id="CARXXK010000002">
    <property type="protein sequence ID" value="CAI6357172.1"/>
    <property type="molecule type" value="Genomic_DNA"/>
</dbReference>
<name>A0AAV0WMW6_9HEMI</name>
<dbReference type="Proteomes" id="UP001160148">
    <property type="component" value="Unassembled WGS sequence"/>
</dbReference>
<evidence type="ECO:0000313" key="1">
    <source>
        <dbReference type="EMBL" id="CAI6357172.1"/>
    </source>
</evidence>
<proteinExistence type="predicted"/>
<comment type="caution">
    <text evidence="1">The sequence shown here is derived from an EMBL/GenBank/DDBJ whole genome shotgun (WGS) entry which is preliminary data.</text>
</comment>
<dbReference type="AlphaFoldDB" id="A0AAV0WMW6"/>
<protein>
    <recommendedName>
        <fullName evidence="3">Gag-pol polyprotein</fullName>
    </recommendedName>
</protein>
<reference evidence="1 2" key="1">
    <citation type="submission" date="2023-01" db="EMBL/GenBank/DDBJ databases">
        <authorList>
            <person name="Whitehead M."/>
        </authorList>
    </citation>
    <scope>NUCLEOTIDE SEQUENCE [LARGE SCALE GENOMIC DNA]</scope>
</reference>
<accession>A0AAV0WMW6</accession>
<dbReference type="PANTHER" id="PTHR47331">
    <property type="entry name" value="PHD-TYPE DOMAIN-CONTAINING PROTEIN"/>
    <property type="match status" value="1"/>
</dbReference>